<protein>
    <submittedName>
        <fullName evidence="1">Uncharacterized protein</fullName>
    </submittedName>
</protein>
<proteinExistence type="predicted"/>
<sequence>MSTSFGQACRGHSSAHQSCNNQYTSSMASMVALKFFLEREDIKTNACGILSSHVLGSAGSATEWVVHSKYA</sequence>
<evidence type="ECO:0000313" key="2">
    <source>
        <dbReference type="Proteomes" id="UP001060170"/>
    </source>
</evidence>
<name>A0ACC0E1V5_9BASI</name>
<reference evidence="2" key="2">
    <citation type="journal article" date="2018" name="Mol. Plant Microbe Interact.">
        <title>Genome sequence resources for the wheat stripe rust pathogen (Puccinia striiformis f. sp. tritici) and the barley stripe rust pathogen (Puccinia striiformis f. sp. hordei).</title>
        <authorList>
            <person name="Xia C."/>
            <person name="Wang M."/>
            <person name="Yin C."/>
            <person name="Cornejo O.E."/>
            <person name="Hulbert S.H."/>
            <person name="Chen X."/>
        </authorList>
    </citation>
    <scope>NUCLEOTIDE SEQUENCE [LARGE SCALE GENOMIC DNA]</scope>
    <source>
        <strain evidence="2">93-210</strain>
    </source>
</reference>
<organism evidence="1 2">
    <name type="scientific">Puccinia striiformis f. sp. tritici</name>
    <dbReference type="NCBI Taxonomy" id="168172"/>
    <lineage>
        <taxon>Eukaryota</taxon>
        <taxon>Fungi</taxon>
        <taxon>Dikarya</taxon>
        <taxon>Basidiomycota</taxon>
        <taxon>Pucciniomycotina</taxon>
        <taxon>Pucciniomycetes</taxon>
        <taxon>Pucciniales</taxon>
        <taxon>Pucciniaceae</taxon>
        <taxon>Puccinia</taxon>
    </lineage>
</organism>
<accession>A0ACC0E1V5</accession>
<reference evidence="1 2" key="3">
    <citation type="journal article" date="2022" name="Microbiol. Spectr.">
        <title>Folding features and dynamics of 3D genome architecture in plant fungal pathogens.</title>
        <authorList>
            <person name="Xia C."/>
        </authorList>
    </citation>
    <scope>NUCLEOTIDE SEQUENCE [LARGE SCALE GENOMIC DNA]</scope>
    <source>
        <strain evidence="1 2">93-210</strain>
    </source>
</reference>
<keyword evidence="2" id="KW-1185">Reference proteome</keyword>
<evidence type="ECO:0000313" key="1">
    <source>
        <dbReference type="EMBL" id="KAI7943670.1"/>
    </source>
</evidence>
<reference evidence="2" key="1">
    <citation type="journal article" date="2018" name="BMC Genomics">
        <title>Genomic insights into host adaptation between the wheat stripe rust pathogen (Puccinia striiformis f. sp. tritici) and the barley stripe rust pathogen (Puccinia striiformis f. sp. hordei).</title>
        <authorList>
            <person name="Xia C."/>
            <person name="Wang M."/>
            <person name="Yin C."/>
            <person name="Cornejo O.E."/>
            <person name="Hulbert S.H."/>
            <person name="Chen X."/>
        </authorList>
    </citation>
    <scope>NUCLEOTIDE SEQUENCE [LARGE SCALE GENOMIC DNA]</scope>
    <source>
        <strain evidence="2">93-210</strain>
    </source>
</reference>
<dbReference type="Proteomes" id="UP001060170">
    <property type="component" value="Chromosome 11"/>
</dbReference>
<comment type="caution">
    <text evidence="1">The sequence shown here is derived from an EMBL/GenBank/DDBJ whole genome shotgun (WGS) entry which is preliminary data.</text>
</comment>
<gene>
    <name evidence="1" type="ORF">MJO28_011198</name>
</gene>
<dbReference type="EMBL" id="CM045875">
    <property type="protein sequence ID" value="KAI7943670.1"/>
    <property type="molecule type" value="Genomic_DNA"/>
</dbReference>